<proteinExistence type="predicted"/>
<comment type="caution">
    <text evidence="1">The sequence shown here is derived from an EMBL/GenBank/DDBJ whole genome shotgun (WGS) entry which is preliminary data.</text>
</comment>
<reference evidence="1" key="2">
    <citation type="submission" date="2020-06" db="EMBL/GenBank/DDBJ databases">
        <title>Helianthus annuus Genome sequencing and assembly Release 2.</title>
        <authorList>
            <person name="Gouzy J."/>
            <person name="Langlade N."/>
            <person name="Munos S."/>
        </authorList>
    </citation>
    <scope>NUCLEOTIDE SEQUENCE</scope>
    <source>
        <tissue evidence="1">Leaves</tissue>
    </source>
</reference>
<dbReference type="EMBL" id="MNCJ02000328">
    <property type="protein sequence ID" value="KAF5771514.1"/>
    <property type="molecule type" value="Genomic_DNA"/>
</dbReference>
<name>A0A9K3EFR7_HELAN</name>
<protein>
    <submittedName>
        <fullName evidence="1">Uncharacterized protein</fullName>
    </submittedName>
</protein>
<dbReference type="Proteomes" id="UP000215914">
    <property type="component" value="Unassembled WGS sequence"/>
</dbReference>
<gene>
    <name evidence="1" type="ORF">HanXRQr2_Chr13g0565831</name>
</gene>
<keyword evidence="2" id="KW-1185">Reference proteome</keyword>
<evidence type="ECO:0000313" key="1">
    <source>
        <dbReference type="EMBL" id="KAF5771514.1"/>
    </source>
</evidence>
<sequence>MPICYGSYSSSSKGTRCCKVSERTCLPILIQEETLSPSVLSLLDLWDLWV</sequence>
<dbReference type="AlphaFoldDB" id="A0A9K3EFR7"/>
<dbReference type="Gramene" id="mRNA:HanXRQr2_Chr13g0565831">
    <property type="protein sequence ID" value="mRNA:HanXRQr2_Chr13g0565831"/>
    <property type="gene ID" value="HanXRQr2_Chr13g0565831"/>
</dbReference>
<reference evidence="1" key="1">
    <citation type="journal article" date="2017" name="Nature">
        <title>The sunflower genome provides insights into oil metabolism, flowering and Asterid evolution.</title>
        <authorList>
            <person name="Badouin H."/>
            <person name="Gouzy J."/>
            <person name="Grassa C.J."/>
            <person name="Murat F."/>
            <person name="Staton S.E."/>
            <person name="Cottret L."/>
            <person name="Lelandais-Briere C."/>
            <person name="Owens G.L."/>
            <person name="Carrere S."/>
            <person name="Mayjonade B."/>
            <person name="Legrand L."/>
            <person name="Gill N."/>
            <person name="Kane N.C."/>
            <person name="Bowers J.E."/>
            <person name="Hubner S."/>
            <person name="Bellec A."/>
            <person name="Berard A."/>
            <person name="Berges H."/>
            <person name="Blanchet N."/>
            <person name="Boniface M.C."/>
            <person name="Brunel D."/>
            <person name="Catrice O."/>
            <person name="Chaidir N."/>
            <person name="Claudel C."/>
            <person name="Donnadieu C."/>
            <person name="Faraut T."/>
            <person name="Fievet G."/>
            <person name="Helmstetter N."/>
            <person name="King M."/>
            <person name="Knapp S.J."/>
            <person name="Lai Z."/>
            <person name="Le Paslier M.C."/>
            <person name="Lippi Y."/>
            <person name="Lorenzon L."/>
            <person name="Mandel J.R."/>
            <person name="Marage G."/>
            <person name="Marchand G."/>
            <person name="Marquand E."/>
            <person name="Bret-Mestries E."/>
            <person name="Morien E."/>
            <person name="Nambeesan S."/>
            <person name="Nguyen T."/>
            <person name="Pegot-Espagnet P."/>
            <person name="Pouilly N."/>
            <person name="Raftis F."/>
            <person name="Sallet E."/>
            <person name="Schiex T."/>
            <person name="Thomas J."/>
            <person name="Vandecasteele C."/>
            <person name="Vares D."/>
            <person name="Vear F."/>
            <person name="Vautrin S."/>
            <person name="Crespi M."/>
            <person name="Mangin B."/>
            <person name="Burke J.M."/>
            <person name="Salse J."/>
            <person name="Munos S."/>
            <person name="Vincourt P."/>
            <person name="Rieseberg L.H."/>
            <person name="Langlade N.B."/>
        </authorList>
    </citation>
    <scope>NUCLEOTIDE SEQUENCE</scope>
    <source>
        <tissue evidence="1">Leaves</tissue>
    </source>
</reference>
<organism evidence="1 2">
    <name type="scientific">Helianthus annuus</name>
    <name type="common">Common sunflower</name>
    <dbReference type="NCBI Taxonomy" id="4232"/>
    <lineage>
        <taxon>Eukaryota</taxon>
        <taxon>Viridiplantae</taxon>
        <taxon>Streptophyta</taxon>
        <taxon>Embryophyta</taxon>
        <taxon>Tracheophyta</taxon>
        <taxon>Spermatophyta</taxon>
        <taxon>Magnoliopsida</taxon>
        <taxon>eudicotyledons</taxon>
        <taxon>Gunneridae</taxon>
        <taxon>Pentapetalae</taxon>
        <taxon>asterids</taxon>
        <taxon>campanulids</taxon>
        <taxon>Asterales</taxon>
        <taxon>Asteraceae</taxon>
        <taxon>Asteroideae</taxon>
        <taxon>Heliantheae alliance</taxon>
        <taxon>Heliantheae</taxon>
        <taxon>Helianthus</taxon>
    </lineage>
</organism>
<accession>A0A9K3EFR7</accession>
<evidence type="ECO:0000313" key="2">
    <source>
        <dbReference type="Proteomes" id="UP000215914"/>
    </source>
</evidence>